<dbReference type="AlphaFoldDB" id="A0A0X1KJG9"/>
<feature type="transmembrane region" description="Helical" evidence="9">
    <location>
        <begin position="499"/>
        <end position="518"/>
    </location>
</feature>
<dbReference type="HAMAP" id="MF_01463_A">
    <property type="entry name" value="SecD_A"/>
    <property type="match status" value="1"/>
</dbReference>
<dbReference type="Gene3D" id="1.20.1640.10">
    <property type="entry name" value="Multidrug efflux transporter AcrB transmembrane domain"/>
    <property type="match status" value="1"/>
</dbReference>
<proteinExistence type="inferred from homology"/>
<dbReference type="OrthoDB" id="146638at2157"/>
<organism evidence="11 12">
    <name type="scientific">Thermococcus guaymasensis DSM 11113</name>
    <dbReference type="NCBI Taxonomy" id="1432656"/>
    <lineage>
        <taxon>Archaea</taxon>
        <taxon>Methanobacteriati</taxon>
        <taxon>Methanobacteriota</taxon>
        <taxon>Thermococci</taxon>
        <taxon>Thermococcales</taxon>
        <taxon>Thermococcaceae</taxon>
        <taxon>Thermococcus</taxon>
    </lineage>
</organism>
<keyword evidence="4 9" id="KW-0812">Transmembrane</keyword>
<evidence type="ECO:0000256" key="5">
    <source>
        <dbReference type="ARBA" id="ARBA00022927"/>
    </source>
</evidence>
<keyword evidence="3 9" id="KW-1003">Cell membrane</keyword>
<keyword evidence="5 9" id="KW-0653">Protein transport</keyword>
<protein>
    <recommendedName>
        <fullName evidence="9">Protein-export membrane protein SecD</fullName>
    </recommendedName>
</protein>
<evidence type="ECO:0000256" key="1">
    <source>
        <dbReference type="ARBA" id="ARBA00004651"/>
    </source>
</evidence>
<keyword evidence="6 9" id="KW-1133">Transmembrane helix</keyword>
<name>A0A0X1KJG9_9EURY</name>
<dbReference type="PATRIC" id="fig|1432656.3.peg.747"/>
<feature type="domain" description="Protein export membrane protein SecD/SecF C-terminal" evidence="10">
    <location>
        <begin position="352"/>
        <end position="512"/>
    </location>
</feature>
<dbReference type="SUPFAM" id="SSF82866">
    <property type="entry name" value="Multidrug efflux transporter AcrB transmembrane domain"/>
    <property type="match status" value="1"/>
</dbReference>
<dbReference type="PANTHER" id="PTHR30081:SF1">
    <property type="entry name" value="PROTEIN TRANSLOCASE SUBUNIT SECD"/>
    <property type="match status" value="1"/>
</dbReference>
<evidence type="ECO:0000256" key="9">
    <source>
        <dbReference type="HAMAP-Rule" id="MF_01463"/>
    </source>
</evidence>
<evidence type="ECO:0000256" key="3">
    <source>
        <dbReference type="ARBA" id="ARBA00022475"/>
    </source>
</evidence>
<evidence type="ECO:0000313" key="12">
    <source>
        <dbReference type="Proteomes" id="UP000062043"/>
    </source>
</evidence>
<feature type="transmembrane region" description="Helical" evidence="9">
    <location>
        <begin position="373"/>
        <end position="392"/>
    </location>
</feature>
<comment type="function">
    <text evidence="9">Involved in protein export.</text>
</comment>
<evidence type="ECO:0000259" key="10">
    <source>
        <dbReference type="Pfam" id="PF02355"/>
    </source>
</evidence>
<keyword evidence="8 9" id="KW-0472">Membrane</keyword>
<dbReference type="GO" id="GO:0065002">
    <property type="term" value="P:intracellular protein transmembrane transport"/>
    <property type="evidence" value="ECO:0007669"/>
    <property type="project" value="UniProtKB-UniRule"/>
</dbReference>
<dbReference type="EMBL" id="CP007140">
    <property type="protein sequence ID" value="AJC71395.1"/>
    <property type="molecule type" value="Genomic_DNA"/>
</dbReference>
<keyword evidence="12" id="KW-1185">Reference proteome</keyword>
<reference evidence="11 12" key="1">
    <citation type="submission" date="2014-01" db="EMBL/GenBank/DDBJ databases">
        <title>Genome sequencing of Thermococcus guaymasensis.</title>
        <authorList>
            <person name="Zhang X."/>
            <person name="Alvare G."/>
            <person name="Fristensky B."/>
            <person name="Chen L."/>
            <person name="Suen T."/>
            <person name="Chen Q."/>
            <person name="Ma K."/>
        </authorList>
    </citation>
    <scope>NUCLEOTIDE SEQUENCE [LARGE SCALE GENOMIC DNA]</scope>
    <source>
        <strain evidence="11 12">DSM 11113</strain>
    </source>
</reference>
<comment type="subunit">
    <text evidence="9">Part of the protein translocation apparatus. Forms a complex with SecF.</text>
</comment>
<gene>
    <name evidence="9" type="primary">secD</name>
    <name evidence="11" type="ORF">X802_03850</name>
</gene>
<evidence type="ECO:0000256" key="8">
    <source>
        <dbReference type="ARBA" id="ARBA00023136"/>
    </source>
</evidence>
<evidence type="ECO:0000256" key="7">
    <source>
        <dbReference type="ARBA" id="ARBA00023010"/>
    </source>
</evidence>
<evidence type="ECO:0000313" key="11">
    <source>
        <dbReference type="EMBL" id="AJC71395.1"/>
    </source>
</evidence>
<dbReference type="GO" id="GO:0006605">
    <property type="term" value="P:protein targeting"/>
    <property type="evidence" value="ECO:0007669"/>
    <property type="project" value="UniProtKB-UniRule"/>
</dbReference>
<dbReference type="Gene3D" id="3.30.70.3400">
    <property type="match status" value="1"/>
</dbReference>
<dbReference type="InterPro" id="IPR024912">
    <property type="entry name" value="SecD_arc"/>
</dbReference>
<keyword evidence="2 9" id="KW-0813">Transport</keyword>
<dbReference type="STRING" id="1432656.X802_03850"/>
<feature type="transmembrane region" description="Helical" evidence="9">
    <location>
        <begin position="12"/>
        <end position="30"/>
    </location>
</feature>
<comment type="similarity">
    <text evidence="9">Belongs to the SecD/SecF family. SecD subfamily.</text>
</comment>
<dbReference type="GeneID" id="27134787"/>
<evidence type="ECO:0000256" key="2">
    <source>
        <dbReference type="ARBA" id="ARBA00022448"/>
    </source>
</evidence>
<feature type="transmembrane region" description="Helical" evidence="9">
    <location>
        <begin position="470"/>
        <end position="493"/>
    </location>
</feature>
<sequence length="529" mass="57577">MARKKGVKALILNWRVILLILFLIGSIASISTRGLTYGIDIGGGVALVAEPEKSVSKDTLNGIMTSLQNRLNTFGVKDITIEAQHDPETGQSLIVVKVANVTLDEAKQIKDLIESQGVLYMEFNGVVFATGADITVYSSNYGLNLDPRYGGCPTCWYVGFELSGKAQNKFKEIAAGKLGWPVDIYLDPPVNSLMVVSDRVYNEMQDFLGEPESGTGTPKPLVQRISEAFNITVIKYENQSAEEIVENATALGKDKIVFADVPEEIYSEVKDLVVSKDLDLRVSYYTPYQGEDLKDFVKRTLNLYGPYVLHFDPAEGGSNGLQLSGSAPTKEEALQEAKKIYSVLRSGSLTVKLHVVNEEYISPTLGASFKKQAIIAGIGALIAVLLIVYFHYRRWKIAIPVASTSLFEVIIILGIAALIRWNLDLPSIAGIIAAIGTGVDQQVVITDELLGGTSGGVTRRMSTLRRMARAFFVIFASAATTIVAMSFLLVYFVGTLKGFAVTTILGVLVGVFITRPAYAEIAKYLLSLE</sequence>
<dbReference type="Proteomes" id="UP000062043">
    <property type="component" value="Chromosome"/>
</dbReference>
<dbReference type="KEGG" id="tgy:X802_03850"/>
<dbReference type="Pfam" id="PF02355">
    <property type="entry name" value="SecD_SecF_C"/>
    <property type="match status" value="1"/>
</dbReference>
<comment type="caution">
    <text evidence="9">Lacks conserved residue(s) required for the propagation of feature annotation.</text>
</comment>
<dbReference type="InterPro" id="IPR022813">
    <property type="entry name" value="SecD/SecF_arch_bac"/>
</dbReference>
<dbReference type="PANTHER" id="PTHR30081">
    <property type="entry name" value="PROTEIN-EXPORT MEMBRANE PROTEIN SEC"/>
    <property type="match status" value="1"/>
</dbReference>
<feature type="transmembrane region" description="Helical" evidence="9">
    <location>
        <begin position="398"/>
        <end position="419"/>
    </location>
</feature>
<evidence type="ECO:0000256" key="6">
    <source>
        <dbReference type="ARBA" id="ARBA00022989"/>
    </source>
</evidence>
<dbReference type="NCBIfam" id="NF006216">
    <property type="entry name" value="PRK08343.1-2"/>
    <property type="match status" value="1"/>
</dbReference>
<accession>A0A0X1KJG9</accession>
<dbReference type="RefSeq" id="WP_062371130.1">
    <property type="nucleotide sequence ID" value="NZ_CP007140.1"/>
</dbReference>
<dbReference type="GO" id="GO:0005886">
    <property type="term" value="C:plasma membrane"/>
    <property type="evidence" value="ECO:0007669"/>
    <property type="project" value="UniProtKB-SubCell"/>
</dbReference>
<dbReference type="InterPro" id="IPR048634">
    <property type="entry name" value="SecD_SecF_C"/>
</dbReference>
<comment type="subcellular location">
    <subcellularLocation>
        <location evidence="1 9">Cell membrane</location>
        <topology evidence="1 9">Multi-pass membrane protein</topology>
    </subcellularLocation>
</comment>
<evidence type="ECO:0000256" key="4">
    <source>
        <dbReference type="ARBA" id="ARBA00022692"/>
    </source>
</evidence>
<keyword evidence="7 9" id="KW-0811">Translocation</keyword>